<dbReference type="InterPro" id="IPR025943">
    <property type="entry name" value="Sigma_54_int_dom_ATP-bd_2"/>
</dbReference>
<dbReference type="SMART" id="SM00091">
    <property type="entry name" value="PAS"/>
    <property type="match status" value="2"/>
</dbReference>
<dbReference type="CDD" id="cd00009">
    <property type="entry name" value="AAA"/>
    <property type="match status" value="1"/>
</dbReference>
<dbReference type="PROSITE" id="PS50112">
    <property type="entry name" value="PAS"/>
    <property type="match status" value="1"/>
</dbReference>
<dbReference type="Gene3D" id="3.40.50.300">
    <property type="entry name" value="P-loop containing nucleotide triphosphate hydrolases"/>
    <property type="match status" value="1"/>
</dbReference>
<dbReference type="PROSITE" id="PS00688">
    <property type="entry name" value="SIGMA54_INTERACT_3"/>
    <property type="match status" value="1"/>
</dbReference>
<evidence type="ECO:0000256" key="4">
    <source>
        <dbReference type="ARBA" id="ARBA00023015"/>
    </source>
</evidence>
<dbReference type="GO" id="GO:0005524">
    <property type="term" value="F:ATP binding"/>
    <property type="evidence" value="ECO:0007669"/>
    <property type="project" value="UniProtKB-KW"/>
</dbReference>
<dbReference type="InterPro" id="IPR009057">
    <property type="entry name" value="Homeodomain-like_sf"/>
</dbReference>
<dbReference type="Pfam" id="PF00989">
    <property type="entry name" value="PAS"/>
    <property type="match status" value="1"/>
</dbReference>
<keyword evidence="6" id="KW-0804">Transcription</keyword>
<gene>
    <name evidence="11" type="ORF">OE105_04660</name>
</gene>
<dbReference type="Pfam" id="PF00381">
    <property type="entry name" value="PTS-HPr"/>
    <property type="match status" value="1"/>
</dbReference>
<dbReference type="InterPro" id="IPR003593">
    <property type="entry name" value="AAA+_ATPase"/>
</dbReference>
<reference evidence="11" key="1">
    <citation type="submission" date="2022-09" db="EMBL/GenBank/DDBJ databases">
        <title>Complete Genomes of Fervidibacillus albus and Fervidibacillus halotolerans isolated from tidal flat sediments.</title>
        <authorList>
            <person name="Kwon K.K."/>
            <person name="Yang S.-H."/>
            <person name="Park M.J."/>
            <person name="Oh H.-M."/>
        </authorList>
    </citation>
    <scope>NUCLEOTIDE SEQUENCE</scope>
    <source>
        <strain evidence="11">MEBiC13594</strain>
    </source>
</reference>
<keyword evidence="3" id="KW-0067">ATP-binding</keyword>
<dbReference type="PANTHER" id="PTHR32071">
    <property type="entry name" value="TRANSCRIPTIONAL REGULATORY PROTEIN"/>
    <property type="match status" value="1"/>
</dbReference>
<dbReference type="SMART" id="SM00382">
    <property type="entry name" value="AAA"/>
    <property type="match status" value="1"/>
</dbReference>
<evidence type="ECO:0000256" key="3">
    <source>
        <dbReference type="ARBA" id="ARBA00022840"/>
    </source>
</evidence>
<evidence type="ECO:0000256" key="7">
    <source>
        <dbReference type="ARBA" id="ARBA00029500"/>
    </source>
</evidence>
<dbReference type="Proteomes" id="UP001164726">
    <property type="component" value="Chromosome"/>
</dbReference>
<feature type="domain" description="HPr" evidence="10">
    <location>
        <begin position="1"/>
        <end position="95"/>
    </location>
</feature>
<dbReference type="KEGG" id="fhl:OE105_04660"/>
<dbReference type="Gene3D" id="1.10.8.60">
    <property type="match status" value="1"/>
</dbReference>
<keyword evidence="12" id="KW-1185">Reference proteome</keyword>
<dbReference type="PANTHER" id="PTHR32071:SF57">
    <property type="entry name" value="C4-DICARBOXYLATE TRANSPORT TRANSCRIPTIONAL REGULATORY PROTEIN DCTD"/>
    <property type="match status" value="1"/>
</dbReference>
<dbReference type="Gene3D" id="3.30.450.20">
    <property type="entry name" value="PAS domain"/>
    <property type="match status" value="2"/>
</dbReference>
<evidence type="ECO:0000256" key="2">
    <source>
        <dbReference type="ARBA" id="ARBA00022797"/>
    </source>
</evidence>
<evidence type="ECO:0000259" key="10">
    <source>
        <dbReference type="PROSITE" id="PS51350"/>
    </source>
</evidence>
<dbReference type="GO" id="GO:0006355">
    <property type="term" value="P:regulation of DNA-templated transcription"/>
    <property type="evidence" value="ECO:0007669"/>
    <property type="project" value="InterPro"/>
</dbReference>
<dbReference type="InterPro" id="IPR027417">
    <property type="entry name" value="P-loop_NTPase"/>
</dbReference>
<evidence type="ECO:0000256" key="6">
    <source>
        <dbReference type="ARBA" id="ARBA00023163"/>
    </source>
</evidence>
<dbReference type="InterPro" id="IPR035895">
    <property type="entry name" value="HPr-like_sf"/>
</dbReference>
<dbReference type="Pfam" id="PF25601">
    <property type="entry name" value="AAA_lid_14"/>
    <property type="match status" value="1"/>
</dbReference>
<dbReference type="InterPro" id="IPR025662">
    <property type="entry name" value="Sigma_54_int_dom_ATP-bd_1"/>
</dbReference>
<evidence type="ECO:0000256" key="1">
    <source>
        <dbReference type="ARBA" id="ARBA00022741"/>
    </source>
</evidence>
<dbReference type="InterPro" id="IPR013767">
    <property type="entry name" value="PAS_fold"/>
</dbReference>
<dbReference type="Pfam" id="PF00158">
    <property type="entry name" value="Sigma54_activat"/>
    <property type="match status" value="1"/>
</dbReference>
<feature type="domain" description="PAS" evidence="9">
    <location>
        <begin position="106"/>
        <end position="176"/>
    </location>
</feature>
<keyword evidence="5" id="KW-0238">DNA-binding</keyword>
<keyword evidence="1" id="KW-0547">Nucleotide-binding</keyword>
<sequence>MRITLKTYRKNGLHVRLAAKFITFLQNQISDKDLIKHAYILYNGKKVQVNNLLAVVSLKIRPGEEFYFVVDRPLSEQMVADIRNFFLQQEKEDAEQVETDRILMENSLTLQEAISKIPNGIVVINRDLIITYVNRAAALLFGQDPQQMINHRVDGIIPKDELQELFQTKKPVVTKKLQLNRYTVIATYSPILLNDQVIGIVAIFQDITSIEKISKELKEVKELQQRLDLLLHSVSDLIGMTDQSGNFIYMNEVMELFLKKNQRIQSLAHIIGREDFSKLKRNPKPIMKVVKLDGQSFVIKVNPIYFDKELTGTVTTMTRLDDVKKLLEKIELMKQHNEYLEKELSRHESLHKAFHSIIGTSKTLTDTLNIAQKVASTDSTVLITGESGTGKELVARAIHEAGKRKNEPYIRVNCAAIPPTLIESELFGYEKGAFTGATKTTRGKFELAQKGTIFLDEIGDLPIELQAKLLRVLQEKEIVRIGGYEPIQLDVRVIVATNKDLKKLVDAGKFREDLYYRLHVVPIHLPPLRNRKDDIPLLVEAFRQELNQKLGKNIKGYEKGFIEYLTQYNWPGNIRELKNVMERLMSLAETDYLQCKDLPHYIFSPDQAPFKEDNGEEHIILNKKKTLKEYEKEIYTFACQNYPSFNQIAKALGVTHKTVAKKVREYGLEPLVGKKYQNT</sequence>
<name>A0A9E8M115_9BACI</name>
<accession>A0A9E8M115</accession>
<evidence type="ECO:0000313" key="12">
    <source>
        <dbReference type="Proteomes" id="UP001164726"/>
    </source>
</evidence>
<dbReference type="Gene3D" id="3.30.1340.10">
    <property type="entry name" value="HPr-like"/>
    <property type="match status" value="1"/>
</dbReference>
<evidence type="ECO:0000259" key="8">
    <source>
        <dbReference type="PROSITE" id="PS50045"/>
    </source>
</evidence>
<dbReference type="InterPro" id="IPR025944">
    <property type="entry name" value="Sigma_54_int_dom_CS"/>
</dbReference>
<dbReference type="InterPro" id="IPR058031">
    <property type="entry name" value="AAA_lid_NorR"/>
</dbReference>
<dbReference type="InterPro" id="IPR035965">
    <property type="entry name" value="PAS-like_dom_sf"/>
</dbReference>
<dbReference type="PROSITE" id="PS51350">
    <property type="entry name" value="PTS_HPR_DOM"/>
    <property type="match status" value="1"/>
</dbReference>
<dbReference type="Gene3D" id="1.10.10.60">
    <property type="entry name" value="Homeodomain-like"/>
    <property type="match status" value="1"/>
</dbReference>
<dbReference type="CDD" id="cd00130">
    <property type="entry name" value="PAS"/>
    <property type="match status" value="1"/>
</dbReference>
<dbReference type="RefSeq" id="WP_275421572.1">
    <property type="nucleotide sequence ID" value="NZ_CP106877.1"/>
</dbReference>
<dbReference type="GO" id="GO:0003677">
    <property type="term" value="F:DNA binding"/>
    <property type="evidence" value="ECO:0007669"/>
    <property type="project" value="UniProtKB-KW"/>
</dbReference>
<dbReference type="PROSITE" id="PS00676">
    <property type="entry name" value="SIGMA54_INTERACT_2"/>
    <property type="match status" value="1"/>
</dbReference>
<dbReference type="InterPro" id="IPR000032">
    <property type="entry name" value="HPr-like"/>
</dbReference>
<dbReference type="FunFam" id="3.40.50.300:FF:000006">
    <property type="entry name" value="DNA-binding transcriptional regulator NtrC"/>
    <property type="match status" value="1"/>
</dbReference>
<dbReference type="PROSITE" id="PS00675">
    <property type="entry name" value="SIGMA54_INTERACT_1"/>
    <property type="match status" value="1"/>
</dbReference>
<dbReference type="InterPro" id="IPR000014">
    <property type="entry name" value="PAS"/>
</dbReference>
<dbReference type="SUPFAM" id="SSF55594">
    <property type="entry name" value="HPr-like"/>
    <property type="match status" value="1"/>
</dbReference>
<organism evidence="11 12">
    <name type="scientific">Fervidibacillus halotolerans</name>
    <dbReference type="NCBI Taxonomy" id="2980027"/>
    <lineage>
        <taxon>Bacteria</taxon>
        <taxon>Bacillati</taxon>
        <taxon>Bacillota</taxon>
        <taxon>Bacilli</taxon>
        <taxon>Bacillales</taxon>
        <taxon>Bacillaceae</taxon>
        <taxon>Fervidibacillus</taxon>
    </lineage>
</organism>
<dbReference type="Pfam" id="PF18024">
    <property type="entry name" value="HTH_50"/>
    <property type="match status" value="1"/>
</dbReference>
<dbReference type="SUPFAM" id="SSF55785">
    <property type="entry name" value="PYP-like sensor domain (PAS domain)"/>
    <property type="match status" value="1"/>
</dbReference>
<proteinExistence type="predicted"/>
<keyword evidence="4" id="KW-0805">Transcription regulation</keyword>
<keyword evidence="2" id="KW-0058">Aromatic hydrocarbons catabolism</keyword>
<protein>
    <recommendedName>
        <fullName evidence="7">HTH-type transcriptional regulatory protein TyrR</fullName>
    </recommendedName>
</protein>
<dbReference type="NCBIfam" id="TIGR00229">
    <property type="entry name" value="sensory_box"/>
    <property type="match status" value="1"/>
</dbReference>
<dbReference type="SUPFAM" id="SSF46689">
    <property type="entry name" value="Homeodomain-like"/>
    <property type="match status" value="1"/>
</dbReference>
<dbReference type="SUPFAM" id="SSF52540">
    <property type="entry name" value="P-loop containing nucleoside triphosphate hydrolases"/>
    <property type="match status" value="1"/>
</dbReference>
<feature type="domain" description="Sigma-54 factor interaction" evidence="8">
    <location>
        <begin position="357"/>
        <end position="586"/>
    </location>
</feature>
<evidence type="ECO:0000256" key="5">
    <source>
        <dbReference type="ARBA" id="ARBA00023125"/>
    </source>
</evidence>
<evidence type="ECO:0000313" key="11">
    <source>
        <dbReference type="EMBL" id="WAA13407.1"/>
    </source>
</evidence>
<dbReference type="EMBL" id="CP106877">
    <property type="protein sequence ID" value="WAA13407.1"/>
    <property type="molecule type" value="Genomic_DNA"/>
</dbReference>
<dbReference type="InterPro" id="IPR002078">
    <property type="entry name" value="Sigma_54_int"/>
</dbReference>
<dbReference type="InterPro" id="IPR030828">
    <property type="entry name" value="HTH_TyrR"/>
</dbReference>
<dbReference type="PROSITE" id="PS50045">
    <property type="entry name" value="SIGMA54_INTERACT_4"/>
    <property type="match status" value="1"/>
</dbReference>
<dbReference type="NCBIfam" id="TIGR04381">
    <property type="entry name" value="HTH_TypR"/>
    <property type="match status" value="1"/>
</dbReference>
<dbReference type="AlphaFoldDB" id="A0A9E8M115"/>
<evidence type="ECO:0000259" key="9">
    <source>
        <dbReference type="PROSITE" id="PS50112"/>
    </source>
</evidence>